<dbReference type="EMBL" id="UINC01135789">
    <property type="protein sequence ID" value="SVD20152.1"/>
    <property type="molecule type" value="Genomic_DNA"/>
</dbReference>
<proteinExistence type="predicted"/>
<reference evidence="1" key="1">
    <citation type="submission" date="2018-05" db="EMBL/GenBank/DDBJ databases">
        <authorList>
            <person name="Lanie J.A."/>
            <person name="Ng W.-L."/>
            <person name="Kazmierczak K.M."/>
            <person name="Andrzejewski T.M."/>
            <person name="Davidsen T.M."/>
            <person name="Wayne K.J."/>
            <person name="Tettelin H."/>
            <person name="Glass J.I."/>
            <person name="Rusch D."/>
            <person name="Podicherti R."/>
            <person name="Tsui H.-C.T."/>
            <person name="Winkler M.E."/>
        </authorList>
    </citation>
    <scope>NUCLEOTIDE SEQUENCE</scope>
</reference>
<feature type="non-terminal residue" evidence="1">
    <location>
        <position position="100"/>
    </location>
</feature>
<protein>
    <submittedName>
        <fullName evidence="1">Uncharacterized protein</fullName>
    </submittedName>
</protein>
<accession>A0A382TED5</accession>
<sequence>MGDFIQAGGPFQAIRRYHANAHITLLTTARFLSLARKSGWVDEVWLDAQPSWYQFSGWLALRRRLIEGRFNRVYDLQTSDRSGWYFRQFPQQERPDWSGI</sequence>
<evidence type="ECO:0000313" key="1">
    <source>
        <dbReference type="EMBL" id="SVD20152.1"/>
    </source>
</evidence>
<gene>
    <name evidence="1" type="ORF">METZ01_LOCUS373006</name>
</gene>
<organism evidence="1">
    <name type="scientific">marine metagenome</name>
    <dbReference type="NCBI Taxonomy" id="408172"/>
    <lineage>
        <taxon>unclassified sequences</taxon>
        <taxon>metagenomes</taxon>
        <taxon>ecological metagenomes</taxon>
    </lineage>
</organism>
<dbReference type="Gene3D" id="3.40.50.2000">
    <property type="entry name" value="Glycogen Phosphorylase B"/>
    <property type="match status" value="1"/>
</dbReference>
<dbReference type="AlphaFoldDB" id="A0A382TED5"/>
<name>A0A382TED5_9ZZZZ</name>
<dbReference type="SUPFAM" id="SSF53756">
    <property type="entry name" value="UDP-Glycosyltransferase/glycogen phosphorylase"/>
    <property type="match status" value="1"/>
</dbReference>